<evidence type="ECO:0000313" key="3">
    <source>
        <dbReference type="Proteomes" id="UP000006546"/>
    </source>
</evidence>
<dbReference type="HOGENOM" id="CLU_466863_0_0_12"/>
<dbReference type="PROSITE" id="PS51257">
    <property type="entry name" value="PROKAR_LIPOPROTEIN"/>
    <property type="match status" value="1"/>
</dbReference>
<sequence>MIMFCRKQAAAAFFAVCAVISLCSCPLDKAESAPWSADSVTWNYSASDPVYELPQNVETVSFSASTPVDIFFARMNPSSAVVDGLKTRYLSSAVSRSADVIGSISGTPDFSEFEGSSAEFIRRDFEPAQQFVPQLDLNGSARFAVSEPQRAVTQITPNVDVTKKDVWVDVAAGTAGSVQSGTSYLLQKRATLRAAGTHCYVWIVDGYYAVSASDARVSSATATAVQGKFDAMYPLIRNVFGNEAEHMVAGTSQNPTPAVMTEVSDTGSKVNIVLYDIEGDYKAGQMSGTFGYFWAKDYYVRGFSADAPVAQSNEGKYFYVDSYFANEQPDMIYSTLAHEFQHMIHFGVKALTPEATGAGSGAISETWYNEMLSMLCEDMMQSHLGIGDEKSPKSRLAQFCAAYPLSGITDWLSGNNVLQSYANAFAFGAYLARNYGGPDLVKAIAQNASVDQASVTEALQSAGFAESFNSVFTKFARALVFTDPPAGYPSFNKSVSAASAFSGYTYPMTAIDLLGLRWSDSSSGTVYIGPAMFKVGSEGRITLRPYGLTLHAVGHTTSAGTIELKFSQPISSAEKIYVMVRPRA</sequence>
<dbReference type="STRING" id="906968.Trebr_2374"/>
<dbReference type="RefSeq" id="WP_013759484.1">
    <property type="nucleotide sequence ID" value="NC_015500.1"/>
</dbReference>
<dbReference type="OrthoDB" id="370434at2"/>
<evidence type="ECO:0000313" key="2">
    <source>
        <dbReference type="EMBL" id="AEE17783.1"/>
    </source>
</evidence>
<protein>
    <submittedName>
        <fullName evidence="2">Peptidase M30, hyicolysin</fullName>
    </submittedName>
</protein>
<dbReference type="KEGG" id="tbe:Trebr_2374"/>
<name>F4LMB7_TREBD</name>
<gene>
    <name evidence="2" type="ordered locus">Trebr_2374</name>
</gene>
<dbReference type="eggNOG" id="COG4412">
    <property type="taxonomic scope" value="Bacteria"/>
</dbReference>
<evidence type="ECO:0000256" key="1">
    <source>
        <dbReference type="SAM" id="SignalP"/>
    </source>
</evidence>
<proteinExistence type="predicted"/>
<organism evidence="2 3">
    <name type="scientific">Treponema brennaborense (strain DSM 12168 / CIP 105900 / DD5/3)</name>
    <dbReference type="NCBI Taxonomy" id="906968"/>
    <lineage>
        <taxon>Bacteria</taxon>
        <taxon>Pseudomonadati</taxon>
        <taxon>Spirochaetota</taxon>
        <taxon>Spirochaetia</taxon>
        <taxon>Spirochaetales</taxon>
        <taxon>Treponemataceae</taxon>
        <taxon>Treponema</taxon>
    </lineage>
</organism>
<accession>F4LMB7</accession>
<dbReference type="EMBL" id="CP002696">
    <property type="protein sequence ID" value="AEE17783.1"/>
    <property type="molecule type" value="Genomic_DNA"/>
</dbReference>
<dbReference type="Proteomes" id="UP000006546">
    <property type="component" value="Chromosome"/>
</dbReference>
<dbReference type="AlphaFoldDB" id="F4LMB7"/>
<feature type="signal peptide" evidence="1">
    <location>
        <begin position="1"/>
        <end position="29"/>
    </location>
</feature>
<feature type="chain" id="PRO_5003317820" evidence="1">
    <location>
        <begin position="30"/>
        <end position="584"/>
    </location>
</feature>
<keyword evidence="1" id="KW-0732">Signal</keyword>
<reference evidence="3" key="1">
    <citation type="submission" date="2011-04" db="EMBL/GenBank/DDBJ databases">
        <title>The complete genome of Treponema brennaborense DSM 12168.</title>
        <authorList>
            <person name="Lucas S."/>
            <person name="Han J."/>
            <person name="Lapidus A."/>
            <person name="Bruce D."/>
            <person name="Goodwin L."/>
            <person name="Pitluck S."/>
            <person name="Peters L."/>
            <person name="Kyrpides N."/>
            <person name="Mavromatis K."/>
            <person name="Ivanova N."/>
            <person name="Mikhailova N."/>
            <person name="Pagani I."/>
            <person name="Teshima H."/>
            <person name="Detter J.C."/>
            <person name="Tapia R."/>
            <person name="Han C."/>
            <person name="Land M."/>
            <person name="Hauser L."/>
            <person name="Markowitz V."/>
            <person name="Cheng J.-F."/>
            <person name="Hugenholtz P."/>
            <person name="Woyke T."/>
            <person name="Wu D."/>
            <person name="Gronow S."/>
            <person name="Wellnitz S."/>
            <person name="Brambilla E."/>
            <person name="Klenk H.-P."/>
            <person name="Eisen J.A."/>
        </authorList>
    </citation>
    <scope>NUCLEOTIDE SEQUENCE [LARGE SCALE GENOMIC DNA]</scope>
    <source>
        <strain evidence="3">DSM 12168 / CIP 105900 / DD5/3</strain>
    </source>
</reference>
<keyword evidence="3" id="KW-1185">Reference proteome</keyword>